<sequence length="101" mass="11438">MRLLLLPRWLAARCWLHNEFHLLSRLFDLERAIFIPALPLLSDRGVAALAVEWLALVGGMFRMSSDNFYSANREQGLGPITEHKHLIGLYKHALTPMANSG</sequence>
<protein>
    <submittedName>
        <fullName evidence="1">Uncharacterized protein</fullName>
    </submittedName>
</protein>
<keyword evidence="2" id="KW-1185">Reference proteome</keyword>
<evidence type="ECO:0000313" key="2">
    <source>
        <dbReference type="Proteomes" id="UP000291343"/>
    </source>
</evidence>
<gene>
    <name evidence="1" type="ORF">LSTR_LSTR009453</name>
</gene>
<evidence type="ECO:0000313" key="1">
    <source>
        <dbReference type="EMBL" id="RZF40658.1"/>
    </source>
</evidence>
<dbReference type="AlphaFoldDB" id="A0A482X565"/>
<dbReference type="Proteomes" id="UP000291343">
    <property type="component" value="Unassembled WGS sequence"/>
</dbReference>
<accession>A0A482X565</accession>
<reference evidence="1 2" key="1">
    <citation type="journal article" date="2017" name="Gigascience">
        <title>Genome sequence of the small brown planthopper, Laodelphax striatellus.</title>
        <authorList>
            <person name="Zhu J."/>
            <person name="Jiang F."/>
            <person name="Wang X."/>
            <person name="Yang P."/>
            <person name="Bao Y."/>
            <person name="Zhao W."/>
            <person name="Wang W."/>
            <person name="Lu H."/>
            <person name="Wang Q."/>
            <person name="Cui N."/>
            <person name="Li J."/>
            <person name="Chen X."/>
            <person name="Luo L."/>
            <person name="Yu J."/>
            <person name="Kang L."/>
            <person name="Cui F."/>
        </authorList>
    </citation>
    <scope>NUCLEOTIDE SEQUENCE [LARGE SCALE GENOMIC DNA]</scope>
    <source>
        <strain evidence="1">Lst14</strain>
    </source>
</reference>
<dbReference type="InParanoid" id="A0A482X565"/>
<comment type="caution">
    <text evidence="1">The sequence shown here is derived from an EMBL/GenBank/DDBJ whole genome shotgun (WGS) entry which is preliminary data.</text>
</comment>
<organism evidence="1 2">
    <name type="scientific">Laodelphax striatellus</name>
    <name type="common">Small brown planthopper</name>
    <name type="synonym">Delphax striatella</name>
    <dbReference type="NCBI Taxonomy" id="195883"/>
    <lineage>
        <taxon>Eukaryota</taxon>
        <taxon>Metazoa</taxon>
        <taxon>Ecdysozoa</taxon>
        <taxon>Arthropoda</taxon>
        <taxon>Hexapoda</taxon>
        <taxon>Insecta</taxon>
        <taxon>Pterygota</taxon>
        <taxon>Neoptera</taxon>
        <taxon>Paraneoptera</taxon>
        <taxon>Hemiptera</taxon>
        <taxon>Auchenorrhyncha</taxon>
        <taxon>Fulgoroidea</taxon>
        <taxon>Delphacidae</taxon>
        <taxon>Criomorphinae</taxon>
        <taxon>Laodelphax</taxon>
    </lineage>
</organism>
<proteinExistence type="predicted"/>
<dbReference type="EMBL" id="QKKF02018021">
    <property type="protein sequence ID" value="RZF40658.1"/>
    <property type="molecule type" value="Genomic_DNA"/>
</dbReference>
<name>A0A482X565_LAOST</name>